<organism evidence="2">
    <name type="scientific">Ananas comosus var. bracteatus</name>
    <name type="common">red pineapple</name>
    <dbReference type="NCBI Taxonomy" id="296719"/>
    <lineage>
        <taxon>Eukaryota</taxon>
        <taxon>Viridiplantae</taxon>
        <taxon>Streptophyta</taxon>
        <taxon>Embryophyta</taxon>
        <taxon>Tracheophyta</taxon>
        <taxon>Spermatophyta</taxon>
        <taxon>Magnoliopsida</taxon>
        <taxon>Liliopsida</taxon>
        <taxon>Poales</taxon>
        <taxon>Bromeliaceae</taxon>
        <taxon>Bromelioideae</taxon>
        <taxon>Ananas</taxon>
    </lineage>
</organism>
<evidence type="ECO:0000256" key="1">
    <source>
        <dbReference type="ARBA" id="ARBA00005437"/>
    </source>
</evidence>
<gene>
    <name evidence="2" type="ORF">CB5_LOCUS11657</name>
</gene>
<dbReference type="PANTHER" id="PTHR31087">
    <property type="match status" value="1"/>
</dbReference>
<dbReference type="InterPro" id="IPR038595">
    <property type="entry name" value="LOR_sf"/>
</dbReference>
<evidence type="ECO:0008006" key="3">
    <source>
        <dbReference type="Google" id="ProtNLM"/>
    </source>
</evidence>
<proteinExistence type="inferred from homology"/>
<comment type="similarity">
    <text evidence="1">Belongs to the LOR family.</text>
</comment>
<dbReference type="PANTHER" id="PTHR31087:SF25">
    <property type="entry name" value="TRANSLATION INITIATION FACTOR 2B FAMILY PROTEIN, PUTATIVE, EXPRESSED-RELATED"/>
    <property type="match status" value="1"/>
</dbReference>
<dbReference type="Gene3D" id="2.40.160.200">
    <property type="entry name" value="LURP1-related"/>
    <property type="match status" value="1"/>
</dbReference>
<sequence>MKEKQTQMSEMVQMTKVHPLPSFSSSSSQSSSSSIRQQRGIYTIWMKSLVFNGNGCTIYDSDGRIVYRVDNYDCKCSAEVFLMDHSGKTLLKILRKKLRLFGQWEGHRCCGADGEGEEPWFRVQKACGSLRRSQSSEACTVRVGCGTCFKIDGWAHKSEYRIKSMDGEVVAEVKRKQTTNGVVLGEDVLSLVVEPSVDHLLIMGLVVVCGLINHCM</sequence>
<dbReference type="SUPFAM" id="SSF54518">
    <property type="entry name" value="Tubby C-terminal domain-like"/>
    <property type="match status" value="1"/>
</dbReference>
<accession>A0A6V7PD25</accession>
<protein>
    <recommendedName>
        <fullName evidence="3">Protein LURP-one-related 11-like</fullName>
    </recommendedName>
</protein>
<dbReference type="AlphaFoldDB" id="A0A6V7PD25"/>
<dbReference type="EMBL" id="LR862147">
    <property type="protein sequence ID" value="CAD1828446.1"/>
    <property type="molecule type" value="Genomic_DNA"/>
</dbReference>
<dbReference type="InterPro" id="IPR007612">
    <property type="entry name" value="LOR"/>
</dbReference>
<evidence type="ECO:0000313" key="2">
    <source>
        <dbReference type="EMBL" id="CAD1828446.1"/>
    </source>
</evidence>
<reference evidence="2" key="1">
    <citation type="submission" date="2020-07" db="EMBL/GenBank/DDBJ databases">
        <authorList>
            <person name="Lin J."/>
        </authorList>
    </citation>
    <scope>NUCLEOTIDE SEQUENCE</scope>
</reference>
<dbReference type="InterPro" id="IPR025659">
    <property type="entry name" value="Tubby-like_C"/>
</dbReference>
<dbReference type="Pfam" id="PF04525">
    <property type="entry name" value="LOR"/>
    <property type="match status" value="1"/>
</dbReference>
<name>A0A6V7PD25_ANACO</name>